<dbReference type="Proteomes" id="UP000297394">
    <property type="component" value="Unassembled WGS sequence"/>
</dbReference>
<gene>
    <name evidence="6" type="primary">waaF</name>
    <name evidence="6" type="ORF">EHQ23_18825</name>
    <name evidence="7" type="ORF">EHQ26_15675</name>
</gene>
<evidence type="ECO:0000313" key="8">
    <source>
        <dbReference type="Proteomes" id="UP000297394"/>
    </source>
</evidence>
<evidence type="ECO:0000256" key="3">
    <source>
        <dbReference type="ARBA" id="ARBA00043995"/>
    </source>
</evidence>
<evidence type="ECO:0000313" key="7">
    <source>
        <dbReference type="EMBL" id="TGK89857.1"/>
    </source>
</evidence>
<organism evidence="6 8">
    <name type="scientific">Leptospira bourretii</name>
    <dbReference type="NCBI Taxonomy" id="2484962"/>
    <lineage>
        <taxon>Bacteria</taxon>
        <taxon>Pseudomonadati</taxon>
        <taxon>Spirochaetota</taxon>
        <taxon>Spirochaetia</taxon>
        <taxon>Leptospirales</taxon>
        <taxon>Leptospiraceae</taxon>
        <taxon>Leptospira</taxon>
    </lineage>
</organism>
<dbReference type="Proteomes" id="UP000297918">
    <property type="component" value="Unassembled WGS sequence"/>
</dbReference>
<comment type="catalytic activity">
    <reaction evidence="5">
        <text>an L-alpha-D-Hep-(1-&gt;5)-[alpha-Kdo-(2-&gt;4)]-alpha-Kdo-(2-&gt;6)-lipid A + ADP-L-glycero-beta-D-manno-heptose = an L-alpha-D-Hep-(1-&gt;3)-L-alpha-D-Hep-(1-&gt;5)-[alpha-Kdo-(2-&gt;4)]-alpha-Kdo-(2-&gt;6)-lipid A + ADP + H(+)</text>
        <dbReference type="Rhea" id="RHEA:74071"/>
        <dbReference type="ChEBI" id="CHEBI:15378"/>
        <dbReference type="ChEBI" id="CHEBI:61506"/>
        <dbReference type="ChEBI" id="CHEBI:193068"/>
        <dbReference type="ChEBI" id="CHEBI:193069"/>
        <dbReference type="ChEBI" id="CHEBI:456216"/>
        <dbReference type="EC" id="2.4.99.24"/>
    </reaction>
</comment>
<evidence type="ECO:0000313" key="9">
    <source>
        <dbReference type="Proteomes" id="UP000297918"/>
    </source>
</evidence>
<keyword evidence="1" id="KW-0328">Glycosyltransferase</keyword>
<comment type="caution">
    <text evidence="6">The sequence shown here is derived from an EMBL/GenBank/DDBJ whole genome shotgun (WGS) entry which is preliminary data.</text>
</comment>
<dbReference type="InterPro" id="IPR051199">
    <property type="entry name" value="LPS_LOS_Heptosyltrfase"/>
</dbReference>
<name>A0A4R9IKB4_9LEPT</name>
<dbReference type="CDD" id="cd03789">
    <property type="entry name" value="GT9_LPS_heptosyltransferase"/>
    <property type="match status" value="1"/>
</dbReference>
<dbReference type="Gene3D" id="3.40.50.2000">
    <property type="entry name" value="Glycogen Phosphorylase B"/>
    <property type="match status" value="2"/>
</dbReference>
<dbReference type="RefSeq" id="WP_135748035.1">
    <property type="nucleotide sequence ID" value="NZ_RQFL01000026.1"/>
</dbReference>
<keyword evidence="9" id="KW-1185">Reference proteome</keyword>
<evidence type="ECO:0000256" key="4">
    <source>
        <dbReference type="ARBA" id="ARBA00044042"/>
    </source>
</evidence>
<dbReference type="InterPro" id="IPR002201">
    <property type="entry name" value="Glyco_trans_9"/>
</dbReference>
<dbReference type="NCBIfam" id="TIGR02195">
    <property type="entry name" value="heptsyl_trn_II"/>
    <property type="match status" value="1"/>
</dbReference>
<evidence type="ECO:0000256" key="1">
    <source>
        <dbReference type="ARBA" id="ARBA00022676"/>
    </source>
</evidence>
<dbReference type="AlphaFoldDB" id="A0A4R9IKB4"/>
<dbReference type="PANTHER" id="PTHR30160">
    <property type="entry name" value="TETRAACYLDISACCHARIDE 4'-KINASE-RELATED"/>
    <property type="match status" value="1"/>
</dbReference>
<dbReference type="InterPro" id="IPR011910">
    <property type="entry name" value="RfaF"/>
</dbReference>
<dbReference type="GO" id="GO:0009244">
    <property type="term" value="P:lipopolysaccharide core region biosynthetic process"/>
    <property type="evidence" value="ECO:0007669"/>
    <property type="project" value="TreeGrafter"/>
</dbReference>
<dbReference type="EMBL" id="RQFM01000027">
    <property type="protein sequence ID" value="TGK79647.1"/>
    <property type="molecule type" value="Genomic_DNA"/>
</dbReference>
<reference evidence="7" key="1">
    <citation type="submission" date="2018-10" db="EMBL/GenBank/DDBJ databases">
        <authorList>
            <person name="Vincent A.T."/>
            <person name="Schiettekatte O."/>
            <person name="Bourhy P."/>
            <person name="Veyrier F.J."/>
            <person name="Picardeau M."/>
        </authorList>
    </citation>
    <scope>NUCLEOTIDE SEQUENCE</scope>
    <source>
        <strain evidence="7">201800281</strain>
    </source>
</reference>
<keyword evidence="2 6" id="KW-0808">Transferase</keyword>
<proteinExistence type="inferred from homology"/>
<dbReference type="SUPFAM" id="SSF53756">
    <property type="entry name" value="UDP-Glycosyltransferase/glycogen phosphorylase"/>
    <property type="match status" value="1"/>
</dbReference>
<reference evidence="8 9" key="2">
    <citation type="journal article" date="2019" name="PLoS Negl. Trop. Dis.">
        <title>Revisiting the worldwide diversity of Leptospira species in the environment.</title>
        <authorList>
            <person name="Vincent A.T."/>
            <person name="Schiettekatte O."/>
            <person name="Bourhy P."/>
            <person name="Veyrier F.J."/>
            <person name="Picardeau M."/>
        </authorList>
    </citation>
    <scope>NUCLEOTIDE SEQUENCE [LARGE SCALE GENOMIC DNA]</scope>
    <source>
        <strain evidence="6 8">201800280</strain>
        <strain evidence="9">201800281</strain>
    </source>
</reference>
<dbReference type="OrthoDB" id="9760688at2"/>
<dbReference type="EMBL" id="RQFL01000026">
    <property type="protein sequence ID" value="TGK89857.1"/>
    <property type="molecule type" value="Genomic_DNA"/>
</dbReference>
<evidence type="ECO:0000313" key="6">
    <source>
        <dbReference type="EMBL" id="TGK79647.1"/>
    </source>
</evidence>
<dbReference type="Pfam" id="PF01075">
    <property type="entry name" value="Glyco_transf_9"/>
    <property type="match status" value="1"/>
</dbReference>
<evidence type="ECO:0000256" key="5">
    <source>
        <dbReference type="ARBA" id="ARBA00047503"/>
    </source>
</evidence>
<dbReference type="EC" id="2.4.99.24" evidence="4"/>
<accession>A0A4R9IKB4</accession>
<dbReference type="PANTHER" id="PTHR30160:SF1">
    <property type="entry name" value="LIPOPOLYSACCHARIDE 1,2-N-ACETYLGLUCOSAMINETRANSFERASE-RELATED"/>
    <property type="match status" value="1"/>
</dbReference>
<protein>
    <recommendedName>
        <fullName evidence="4">lipopolysaccharide heptosyltransferase II</fullName>
        <ecNumber evidence="4">2.4.99.24</ecNumber>
    </recommendedName>
</protein>
<dbReference type="GO" id="GO:0008713">
    <property type="term" value="F:ADP-heptose-lipopolysaccharide heptosyltransferase activity"/>
    <property type="evidence" value="ECO:0007669"/>
    <property type="project" value="UniProtKB-EC"/>
</dbReference>
<evidence type="ECO:0000256" key="2">
    <source>
        <dbReference type="ARBA" id="ARBA00022679"/>
    </source>
</evidence>
<comment type="similarity">
    <text evidence="3">Belongs to the glycosyltransferase 9 family.</text>
</comment>
<dbReference type="GO" id="GO:0005829">
    <property type="term" value="C:cytosol"/>
    <property type="evidence" value="ECO:0007669"/>
    <property type="project" value="TreeGrafter"/>
</dbReference>
<sequence length="357" mass="40864">MPEKILIIQTAFLGDLILSTSFFHAVKTEHPGAEIHVLVNAGTESVLENNPDLTKVWSLDKKRIKKNPFAFLHFAGLLKKENFNKVYSAHFSFRSSLLSYLTRAPIRIGYKESGFSFLHTKTVQRPKQGPHEVEKLFSLLFEEYDYPTGRERRPYLFPGKPEEDSFLTKKKEILNHEEGYILIAPSSLWETKRMPEEKFVSVITQILRKRKETVILIGSKADLEIENTIIRLMKTEPLELKERDRLFSLVGKTNLKELMVWIRNASAIISNDSSPIHFASAFNTPTVMLYGATIPAFGYGSLSDKHKIMEVQGLNCRPCGIHGGRICPEGHFRCMMDQNPVRIFEALEEVITHEITK</sequence>